<dbReference type="InterPro" id="IPR007645">
    <property type="entry name" value="RNA_pol_Rpb2_3"/>
</dbReference>
<organism evidence="15">
    <name type="scientific">Guinardia striata</name>
    <dbReference type="NCBI Taxonomy" id="1514137"/>
    <lineage>
        <taxon>Eukaryota</taxon>
        <taxon>Sar</taxon>
        <taxon>Stramenopiles</taxon>
        <taxon>Ochrophyta</taxon>
        <taxon>Bacillariophyta</taxon>
        <taxon>Coscinodiscophyceae</taxon>
        <taxon>Rhizosoleniophycidae</taxon>
        <taxon>Rhizosoleniales</taxon>
        <taxon>Rhizosoleniaceae</taxon>
        <taxon>Guinardia</taxon>
    </lineage>
</organism>
<dbReference type="Pfam" id="PF04565">
    <property type="entry name" value="RNA_pol_Rpb2_3"/>
    <property type="match status" value="1"/>
</dbReference>
<dbReference type="Gene3D" id="2.30.150.10">
    <property type="entry name" value="DNA-directed RNA polymerase, beta subunit, external 1 domain"/>
    <property type="match status" value="1"/>
</dbReference>
<evidence type="ECO:0000256" key="9">
    <source>
        <dbReference type="RuleBase" id="RU363031"/>
    </source>
</evidence>
<evidence type="ECO:0000259" key="13">
    <source>
        <dbReference type="Pfam" id="PF04565"/>
    </source>
</evidence>
<evidence type="ECO:0000259" key="11">
    <source>
        <dbReference type="Pfam" id="PF04560"/>
    </source>
</evidence>
<dbReference type="Gene3D" id="2.40.50.150">
    <property type="match status" value="1"/>
</dbReference>
<dbReference type="Gene3D" id="3.90.1800.10">
    <property type="entry name" value="RNA polymerase alpha subunit dimerisation domain"/>
    <property type="match status" value="1"/>
</dbReference>
<evidence type="ECO:0000256" key="4">
    <source>
        <dbReference type="ARBA" id="ARBA00022695"/>
    </source>
</evidence>
<keyword evidence="15" id="KW-0150">Chloroplast</keyword>
<keyword evidence="15" id="KW-0934">Plastid</keyword>
<feature type="domain" description="RNA polymerase Rpb2" evidence="12">
    <location>
        <begin position="499"/>
        <end position="634"/>
    </location>
</feature>
<evidence type="ECO:0000256" key="3">
    <source>
        <dbReference type="ARBA" id="ARBA00022679"/>
    </source>
</evidence>
<dbReference type="InterPro" id="IPR007642">
    <property type="entry name" value="RNA_pol_Rpb2_2"/>
</dbReference>
<dbReference type="InterPro" id="IPR037033">
    <property type="entry name" value="DNA-dir_RNAP_su2_hyb_sf"/>
</dbReference>
<dbReference type="GeneID" id="36958520"/>
<proteinExistence type="inferred from homology"/>
<comment type="subunit">
    <text evidence="7 9">In plastids the minimal PEP RNA polymerase catalytic core is composed of four subunits: alpha, beta, beta', and beta''. When a (nuclear-encoded) sigma factor is associated with the core the holoenzyme is formed, which can initiate transcription.</text>
</comment>
<accession>A0A2U9NP22</accession>
<dbReference type="GO" id="GO:0003677">
    <property type="term" value="F:DNA binding"/>
    <property type="evidence" value="ECO:0007669"/>
    <property type="project" value="UniProtKB-UniRule"/>
</dbReference>
<dbReference type="PROSITE" id="PS01166">
    <property type="entry name" value="RNA_POL_BETA"/>
    <property type="match status" value="1"/>
</dbReference>
<dbReference type="Pfam" id="PF10385">
    <property type="entry name" value="RNA_pol_Rpb2_45"/>
    <property type="match status" value="1"/>
</dbReference>
<dbReference type="Gene3D" id="3.90.1110.10">
    <property type="entry name" value="RNA polymerase Rpb2, domain 2"/>
    <property type="match status" value="1"/>
</dbReference>
<evidence type="ECO:0000256" key="2">
    <source>
        <dbReference type="ARBA" id="ARBA00022478"/>
    </source>
</evidence>
<keyword evidence="2 7" id="KW-0240">DNA-directed RNA polymerase</keyword>
<reference evidence="15" key="1">
    <citation type="journal article" date="2018" name="Adv. Bot. Res.">
        <title>Evolution of the Plastid Genomes in Diatoms.</title>
        <authorList>
            <person name="Yu M."/>
            <person name="Ashworth M.P."/>
            <person name="Hajrah N.H."/>
            <person name="Khiyami M.A."/>
            <person name="Sabir M.J."/>
            <person name="Alhebshi A.M."/>
            <person name="Al-Malki A.L."/>
            <person name="Sabir J.S.M."/>
            <person name="Theriot E.C."/>
            <person name="Jansen R.K."/>
        </authorList>
    </citation>
    <scope>NUCLEOTIDE SEQUENCE</scope>
</reference>
<evidence type="ECO:0000256" key="5">
    <source>
        <dbReference type="ARBA" id="ARBA00023163"/>
    </source>
</evidence>
<evidence type="ECO:0000256" key="1">
    <source>
        <dbReference type="ARBA" id="ARBA00006835"/>
    </source>
</evidence>
<evidence type="ECO:0000256" key="7">
    <source>
        <dbReference type="HAMAP-Rule" id="MF_01321"/>
    </source>
</evidence>
<dbReference type="PANTHER" id="PTHR20856">
    <property type="entry name" value="DNA-DIRECTED RNA POLYMERASE I SUBUNIT 2"/>
    <property type="match status" value="1"/>
</dbReference>
<keyword evidence="3 7" id="KW-0808">Transferase</keyword>
<dbReference type="Gene3D" id="2.40.270.10">
    <property type="entry name" value="DNA-directed RNA polymerase, subunit 2, domain 6"/>
    <property type="match status" value="1"/>
</dbReference>
<evidence type="ECO:0000256" key="8">
    <source>
        <dbReference type="RuleBase" id="RU000434"/>
    </source>
</evidence>
<gene>
    <name evidence="7 15" type="primary">rpoB</name>
</gene>
<dbReference type="InterPro" id="IPR042107">
    <property type="entry name" value="DNA-dir_RNA_pol_bsu_ext_1_sf"/>
</dbReference>
<feature type="domain" description="RNA polymerase Rpb2" evidence="11">
    <location>
        <begin position="1294"/>
        <end position="1367"/>
    </location>
</feature>
<comment type="catalytic activity">
    <reaction evidence="6 7 9">
        <text>RNA(n) + a ribonucleoside 5'-triphosphate = RNA(n+1) + diphosphate</text>
        <dbReference type="Rhea" id="RHEA:21248"/>
        <dbReference type="Rhea" id="RHEA-COMP:14527"/>
        <dbReference type="Rhea" id="RHEA-COMP:17342"/>
        <dbReference type="ChEBI" id="CHEBI:33019"/>
        <dbReference type="ChEBI" id="CHEBI:61557"/>
        <dbReference type="ChEBI" id="CHEBI:140395"/>
        <dbReference type="EC" id="2.7.7.6"/>
    </reaction>
</comment>
<dbReference type="GO" id="GO:0003899">
    <property type="term" value="F:DNA-directed RNA polymerase activity"/>
    <property type="evidence" value="ECO:0007669"/>
    <property type="project" value="UniProtKB-UniRule"/>
</dbReference>
<dbReference type="Pfam" id="PF04560">
    <property type="entry name" value="RNA_pol_Rpb2_7"/>
    <property type="match status" value="1"/>
</dbReference>
<sequence>MNYVTALPDFIEMQRVSFCWFISQGLTDELANFSSVLDFSGNIEYIFFGQEYKLVKPIYNASSAKRYTANYVAQLIMPIEMRNKRTNTIMRQGRLPIANLPLMTTTATFIINGCERIIVSQVIRSPGVYFEKNKKQKRRKLNKLILSNDFHKVRPFTQTSFGLLKSPNISSLSPLIKTPHFKQRSSEIENFKITSNFITFFKIYTIASKTFATKSKIQRIKKFLKLINKDKTQLILNNEIKAKETVQILTYFNKLLKSITKYQILQSLIYQKKLKSQHTQLFTKQYENLETQILSKNKVKKIDFLLNKKASKWVKLVQIYNKEILEEFLPNTSVLSDLYKSEIEAKCLNLWVQKILQYDRIIENYQEKTQTLLKNSAFLIFQNMIEKSEYTENLPFLKIKLYQDVQKARSILNIFEENKNLKSIIHFPLIKKYKRSDILKNKDYFEKNDIYKDKYEKKDLYTATLIPEYGSWIRFGFLRDKKTDVYKYPITSRFEDDVVIQIDKITKKPVIHLLREMGLKDLEISKNLEHSDFFYFNSPFLTTSINSNNPLLRFNIDESYKNISEFSRIFDERYYRLGQIGRHKLNQKLNLKISHQLSTITYDDLFAIIDQLITLSITKTAGDDIDHLKNRRVRSVGELLQQLFRIGFQRLSRKILSQVYKAESPLILSSNVISATVKEFFGSSQLSQYMDQTNPLASLTHKRRISGLGPGGFDRDRISFTVRDIHPSHYGRICPIETPEGQNVGLIASLTTCARINDSGFLETPFWRVINGKVLKTGKPIYLTADIEDFYKIAPADISTNQDNYLTTSSIPVRYKQDFITVSPSEVDFIAISTVQVVSAAASLIPFFEHDDANRALMGSNMQRQSVPLLIPQRPIVGTGLENQIGADSGLTINAIKSGTVDFVSSKKIIIHEKSGRKSEYRLQKYQRSNQETCINQRPIVWKGEKVESGQVLADGPSISGGELALGQNVTVAYMPWQGYNFEDAILINERLVYDDVFTSIHIERYEIEIGLTNDGREQTTKHIPNINPAEVQYLNEDGIISIGTFVKPGDILVGKVTPKDDSEQLPEAKLLRAIFGAKAKGVRDSSFRMPSGEYGRVIRTIIFRRKNKLAYEFEKIQVFIAQIRKIQVGDKIAGRHGNKGIISRILPRQDMPFLPDGTPVDIILNPLGVPSRMNVGQLYECLLGLAGQKLNRRFKILPFDELYGQEVSRILINKKLREASVENNEAWLFNPYSPGKVVLIDGRTGKAFENPITVGNAYMLKLIHLVDDKMHARATGPYSLVTQQPLGGKAQHGGQRFGEMEVWALEGFGAAYTLKELLTIKSDDMQGRNDTLNAIVKGQPIPTSGIPESFKVLLQELRSIGLDISTYRLENFSSNKTCELEVNLMETYDPMTKTFPPASNINNILF</sequence>
<feature type="domain" description="DNA-directed RNA polymerase subunit 2 hybrid-binding" evidence="10">
    <location>
        <begin position="897"/>
        <end position="1292"/>
    </location>
</feature>
<dbReference type="GO" id="GO:0006351">
    <property type="term" value="P:DNA-templated transcription"/>
    <property type="evidence" value="ECO:0007669"/>
    <property type="project" value="UniProtKB-UniRule"/>
</dbReference>
<dbReference type="EC" id="2.7.7.6" evidence="7"/>
<dbReference type="InterPro" id="IPR019462">
    <property type="entry name" value="DNA-dir_RNA_pol_bsu_external_1"/>
</dbReference>
<dbReference type="InterPro" id="IPR037034">
    <property type="entry name" value="RNA_pol_Rpb2_2_sf"/>
</dbReference>
<dbReference type="Pfam" id="PF04561">
    <property type="entry name" value="RNA_pol_Rpb2_2"/>
    <property type="match status" value="1"/>
</dbReference>
<keyword evidence="4 7" id="KW-0548">Nucleotidyltransferase</keyword>
<protein>
    <recommendedName>
        <fullName evidence="7">DNA-directed RNA polymerase subunit beta</fullName>
        <ecNumber evidence="7">2.7.7.6</ecNumber>
    </recommendedName>
    <alternativeName>
        <fullName evidence="7">PEP</fullName>
    </alternativeName>
    <alternativeName>
        <fullName evidence="7">Plastid-encoded RNA polymerase subunit beta</fullName>
        <shortName evidence="7">RNA polymerase subunit beta</shortName>
    </alternativeName>
</protein>
<dbReference type="InterPro" id="IPR015712">
    <property type="entry name" value="DNA-dir_RNA_pol_su2"/>
</dbReference>
<dbReference type="NCBIfam" id="NF001616">
    <property type="entry name" value="PRK00405.1"/>
    <property type="match status" value="1"/>
</dbReference>
<dbReference type="InterPro" id="IPR014724">
    <property type="entry name" value="RNA_pol_RPB2_OB-fold"/>
</dbReference>
<dbReference type="CDD" id="cd00653">
    <property type="entry name" value="RNA_pol_B_RPB2"/>
    <property type="match status" value="1"/>
</dbReference>
<evidence type="ECO:0000259" key="10">
    <source>
        <dbReference type="Pfam" id="PF00562"/>
    </source>
</evidence>
<evidence type="ECO:0000313" key="15">
    <source>
        <dbReference type="EMBL" id="AWT38802.1"/>
    </source>
</evidence>
<dbReference type="EMBL" id="MG755796">
    <property type="protein sequence ID" value="AWT38802.1"/>
    <property type="molecule type" value="Genomic_DNA"/>
</dbReference>
<dbReference type="GO" id="GO:0000428">
    <property type="term" value="C:DNA-directed RNA polymerase complex"/>
    <property type="evidence" value="ECO:0007669"/>
    <property type="project" value="UniProtKB-KW"/>
</dbReference>
<dbReference type="GO" id="GO:0009507">
    <property type="term" value="C:chloroplast"/>
    <property type="evidence" value="ECO:0007669"/>
    <property type="project" value="UniProtKB-SubCell"/>
</dbReference>
<dbReference type="SUPFAM" id="SSF64484">
    <property type="entry name" value="beta and beta-prime subunits of DNA dependent RNA-polymerase"/>
    <property type="match status" value="2"/>
</dbReference>
<name>A0A2U9NP22_9STRA</name>
<feature type="domain" description="DNA-directed RNA polymerase beta subunit external 1" evidence="14">
    <location>
        <begin position="767"/>
        <end position="833"/>
    </location>
</feature>
<dbReference type="InterPro" id="IPR007121">
    <property type="entry name" value="RNA_pol_bsu_CS"/>
</dbReference>
<comment type="function">
    <text evidence="7 9">DNA-dependent RNA polymerase catalyzes the transcription of DNA into RNA using the four ribonucleoside triphosphates as substrates.</text>
</comment>
<comment type="similarity">
    <text evidence="1 7 8">Belongs to the RNA polymerase beta chain family.</text>
</comment>
<dbReference type="Gene3D" id="2.40.50.100">
    <property type="match status" value="1"/>
</dbReference>
<dbReference type="Gene3D" id="3.90.1100.10">
    <property type="match status" value="2"/>
</dbReference>
<evidence type="ECO:0000259" key="12">
    <source>
        <dbReference type="Pfam" id="PF04561"/>
    </source>
</evidence>
<dbReference type="GO" id="GO:0032549">
    <property type="term" value="F:ribonucleoside binding"/>
    <property type="evidence" value="ECO:0007669"/>
    <property type="project" value="InterPro"/>
</dbReference>
<dbReference type="RefSeq" id="YP_009496230.1">
    <property type="nucleotide sequence ID" value="NC_037998.1"/>
</dbReference>
<dbReference type="HAMAP" id="MF_01321">
    <property type="entry name" value="RNApol_bact_RpoB"/>
    <property type="match status" value="1"/>
</dbReference>
<keyword evidence="5 7" id="KW-0804">Transcription</keyword>
<dbReference type="InterPro" id="IPR007641">
    <property type="entry name" value="RNA_pol_Rpb2_7"/>
</dbReference>
<comment type="subcellular location">
    <subcellularLocation>
        <location evidence="7">Plastid</location>
        <location evidence="7">Chloroplast</location>
    </subcellularLocation>
</comment>
<dbReference type="InterPro" id="IPR010243">
    <property type="entry name" value="RNA_pol_bsu_bac"/>
</dbReference>
<feature type="domain" description="RNA polymerase Rpb2" evidence="13">
    <location>
        <begin position="688"/>
        <end position="756"/>
    </location>
</feature>
<dbReference type="InterPro" id="IPR007120">
    <property type="entry name" value="DNA-dir_RNAP_su2_dom"/>
</dbReference>
<geneLocation type="chloroplast" evidence="15"/>
<dbReference type="Pfam" id="PF00562">
    <property type="entry name" value="RNA_pol_Rpb2_6"/>
    <property type="match status" value="1"/>
</dbReference>
<evidence type="ECO:0000256" key="6">
    <source>
        <dbReference type="ARBA" id="ARBA00048552"/>
    </source>
</evidence>
<evidence type="ECO:0000259" key="14">
    <source>
        <dbReference type="Pfam" id="PF10385"/>
    </source>
</evidence>